<organism evidence="10 11">
    <name type="scientific">Solirubrobacter pauli</name>
    <dbReference type="NCBI Taxonomy" id="166793"/>
    <lineage>
        <taxon>Bacteria</taxon>
        <taxon>Bacillati</taxon>
        <taxon>Actinomycetota</taxon>
        <taxon>Thermoleophilia</taxon>
        <taxon>Solirubrobacterales</taxon>
        <taxon>Solirubrobacteraceae</taxon>
        <taxon>Solirubrobacter</taxon>
    </lineage>
</organism>
<proteinExistence type="predicted"/>
<dbReference type="Pfam" id="PF00486">
    <property type="entry name" value="Trans_reg_C"/>
    <property type="match status" value="1"/>
</dbReference>
<evidence type="ECO:0000256" key="2">
    <source>
        <dbReference type="ARBA" id="ARBA00023012"/>
    </source>
</evidence>
<dbReference type="GO" id="GO:0006355">
    <property type="term" value="P:regulation of DNA-templated transcription"/>
    <property type="evidence" value="ECO:0007669"/>
    <property type="project" value="InterPro"/>
</dbReference>
<feature type="modified residue" description="4-aspartylphosphate" evidence="6">
    <location>
        <position position="52"/>
    </location>
</feature>
<dbReference type="SUPFAM" id="SSF52172">
    <property type="entry name" value="CheY-like"/>
    <property type="match status" value="1"/>
</dbReference>
<dbReference type="GO" id="GO:0032993">
    <property type="term" value="C:protein-DNA complex"/>
    <property type="evidence" value="ECO:0007669"/>
    <property type="project" value="TreeGrafter"/>
</dbReference>
<dbReference type="InterPro" id="IPR036388">
    <property type="entry name" value="WH-like_DNA-bd_sf"/>
</dbReference>
<evidence type="ECO:0000313" key="11">
    <source>
        <dbReference type="Proteomes" id="UP000278962"/>
    </source>
</evidence>
<dbReference type="InterPro" id="IPR016032">
    <property type="entry name" value="Sig_transdc_resp-reg_C-effctor"/>
</dbReference>
<dbReference type="SMART" id="SM00862">
    <property type="entry name" value="Trans_reg_C"/>
    <property type="match status" value="1"/>
</dbReference>
<dbReference type="InterPro" id="IPR039420">
    <property type="entry name" value="WalR-like"/>
</dbReference>
<evidence type="ECO:0000313" key="10">
    <source>
        <dbReference type="EMBL" id="RKQ92450.1"/>
    </source>
</evidence>
<dbReference type="Gene3D" id="6.10.250.690">
    <property type="match status" value="1"/>
</dbReference>
<dbReference type="RefSeq" id="WP_121250145.1">
    <property type="nucleotide sequence ID" value="NZ_RBIL01000001.1"/>
</dbReference>
<reference evidence="10 11" key="1">
    <citation type="submission" date="2018-10" db="EMBL/GenBank/DDBJ databases">
        <title>Genomic Encyclopedia of Archaeal and Bacterial Type Strains, Phase II (KMG-II): from individual species to whole genera.</title>
        <authorList>
            <person name="Goeker M."/>
        </authorList>
    </citation>
    <scope>NUCLEOTIDE SEQUENCE [LARGE SCALE GENOMIC DNA]</scope>
    <source>
        <strain evidence="10 11">DSM 14954</strain>
    </source>
</reference>
<keyword evidence="11" id="KW-1185">Reference proteome</keyword>
<evidence type="ECO:0000256" key="5">
    <source>
        <dbReference type="ARBA" id="ARBA00023163"/>
    </source>
</evidence>
<keyword evidence="4 7" id="KW-0238">DNA-binding</keyword>
<dbReference type="Pfam" id="PF00072">
    <property type="entry name" value="Response_reg"/>
    <property type="match status" value="1"/>
</dbReference>
<dbReference type="PANTHER" id="PTHR48111">
    <property type="entry name" value="REGULATOR OF RPOS"/>
    <property type="match status" value="1"/>
</dbReference>
<feature type="domain" description="Response regulatory" evidence="8">
    <location>
        <begin position="3"/>
        <end position="117"/>
    </location>
</feature>
<evidence type="ECO:0000256" key="7">
    <source>
        <dbReference type="PROSITE-ProRule" id="PRU01091"/>
    </source>
</evidence>
<evidence type="ECO:0000256" key="6">
    <source>
        <dbReference type="PROSITE-ProRule" id="PRU00169"/>
    </source>
</evidence>
<dbReference type="PROSITE" id="PS50110">
    <property type="entry name" value="RESPONSE_REGULATORY"/>
    <property type="match status" value="1"/>
</dbReference>
<keyword evidence="2" id="KW-0902">Two-component regulatory system</keyword>
<dbReference type="GO" id="GO:0005829">
    <property type="term" value="C:cytosol"/>
    <property type="evidence" value="ECO:0007669"/>
    <property type="project" value="TreeGrafter"/>
</dbReference>
<dbReference type="InterPro" id="IPR001789">
    <property type="entry name" value="Sig_transdc_resp-reg_receiver"/>
</dbReference>
<dbReference type="Gene3D" id="3.40.50.2300">
    <property type="match status" value="1"/>
</dbReference>
<name>A0A660LEV5_9ACTN</name>
<protein>
    <submittedName>
        <fullName evidence="10">DNA-binding response OmpR family regulator</fullName>
    </submittedName>
</protein>
<evidence type="ECO:0000259" key="8">
    <source>
        <dbReference type="PROSITE" id="PS50110"/>
    </source>
</evidence>
<keyword evidence="3" id="KW-0805">Transcription regulation</keyword>
<feature type="DNA-binding region" description="OmpR/PhoB-type" evidence="7">
    <location>
        <begin position="126"/>
        <end position="220"/>
    </location>
</feature>
<accession>A0A660LEV5</accession>
<dbReference type="AlphaFoldDB" id="A0A660LEV5"/>
<dbReference type="GO" id="GO:0000156">
    <property type="term" value="F:phosphorelay response regulator activity"/>
    <property type="evidence" value="ECO:0007669"/>
    <property type="project" value="TreeGrafter"/>
</dbReference>
<dbReference type="InterPro" id="IPR011006">
    <property type="entry name" value="CheY-like_superfamily"/>
</dbReference>
<dbReference type="CDD" id="cd00383">
    <property type="entry name" value="trans_reg_C"/>
    <property type="match status" value="1"/>
</dbReference>
<comment type="caution">
    <text evidence="10">The sequence shown here is derived from an EMBL/GenBank/DDBJ whole genome shotgun (WGS) entry which is preliminary data.</text>
</comment>
<sequence length="220" mass="24246">MSRILIAEDEPRLSSFLVKGLRAAGYTTTVCEDGDRAADLARAAEFDLLILDIGLPGQDGFAVLRALQARQERLPVLVLTARDEVEDMVTGLDLGADDYVTKPFVFDALLARVRARLRQAGGEPPTLILSAGGITLDVRTRRAAADDGEAELTAKEFSLLETFLRHPGQVLTREQLLSHVWGYDFDPGSNVVDVYVGYLRRKLGSERFETVRGIGYRLKP</sequence>
<gene>
    <name evidence="10" type="ORF">C8N24_2297</name>
</gene>
<evidence type="ECO:0000256" key="4">
    <source>
        <dbReference type="ARBA" id="ARBA00023125"/>
    </source>
</evidence>
<dbReference type="PROSITE" id="PS51755">
    <property type="entry name" value="OMPR_PHOB"/>
    <property type="match status" value="1"/>
</dbReference>
<dbReference type="Gene3D" id="1.10.10.10">
    <property type="entry name" value="Winged helix-like DNA-binding domain superfamily/Winged helix DNA-binding domain"/>
    <property type="match status" value="1"/>
</dbReference>
<evidence type="ECO:0000259" key="9">
    <source>
        <dbReference type="PROSITE" id="PS51755"/>
    </source>
</evidence>
<evidence type="ECO:0000256" key="1">
    <source>
        <dbReference type="ARBA" id="ARBA00022553"/>
    </source>
</evidence>
<dbReference type="OrthoDB" id="5242569at2"/>
<dbReference type="Proteomes" id="UP000278962">
    <property type="component" value="Unassembled WGS sequence"/>
</dbReference>
<keyword evidence="5" id="KW-0804">Transcription</keyword>
<feature type="domain" description="OmpR/PhoB-type" evidence="9">
    <location>
        <begin position="126"/>
        <end position="220"/>
    </location>
</feature>
<dbReference type="GO" id="GO:0000976">
    <property type="term" value="F:transcription cis-regulatory region binding"/>
    <property type="evidence" value="ECO:0007669"/>
    <property type="project" value="TreeGrafter"/>
</dbReference>
<dbReference type="SUPFAM" id="SSF46894">
    <property type="entry name" value="C-terminal effector domain of the bipartite response regulators"/>
    <property type="match status" value="1"/>
</dbReference>
<dbReference type="EMBL" id="RBIL01000001">
    <property type="protein sequence ID" value="RKQ92450.1"/>
    <property type="molecule type" value="Genomic_DNA"/>
</dbReference>
<dbReference type="FunFam" id="1.10.10.10:FF:000005">
    <property type="entry name" value="Two-component system response regulator"/>
    <property type="match status" value="1"/>
</dbReference>
<dbReference type="SMART" id="SM00448">
    <property type="entry name" value="REC"/>
    <property type="match status" value="1"/>
</dbReference>
<dbReference type="PANTHER" id="PTHR48111:SF38">
    <property type="entry name" value="TWO-COMPONENT RESPONSE REGULATOR"/>
    <property type="match status" value="1"/>
</dbReference>
<dbReference type="InterPro" id="IPR001867">
    <property type="entry name" value="OmpR/PhoB-type_DNA-bd"/>
</dbReference>
<evidence type="ECO:0000256" key="3">
    <source>
        <dbReference type="ARBA" id="ARBA00023015"/>
    </source>
</evidence>
<keyword evidence="1 6" id="KW-0597">Phosphoprotein</keyword>